<comment type="caution">
    <text evidence="2">The sequence shown here is derived from an EMBL/GenBank/DDBJ whole genome shotgun (WGS) entry which is preliminary data.</text>
</comment>
<dbReference type="RefSeq" id="WP_284373269.1">
    <property type="nucleotide sequence ID" value="NZ_BSNL01000001.1"/>
</dbReference>
<dbReference type="GO" id="GO:0016787">
    <property type="term" value="F:hydrolase activity"/>
    <property type="evidence" value="ECO:0007669"/>
    <property type="project" value="UniProtKB-KW"/>
</dbReference>
<evidence type="ECO:0000256" key="1">
    <source>
        <dbReference type="SAM" id="SignalP"/>
    </source>
</evidence>
<organism evidence="2 3">
    <name type="scientific">Sulfitobacter pacificus</name>
    <dbReference type="NCBI Taxonomy" id="1499314"/>
    <lineage>
        <taxon>Bacteria</taxon>
        <taxon>Pseudomonadati</taxon>
        <taxon>Pseudomonadota</taxon>
        <taxon>Alphaproteobacteria</taxon>
        <taxon>Rhodobacterales</taxon>
        <taxon>Roseobacteraceae</taxon>
        <taxon>Sulfitobacter</taxon>
    </lineage>
</organism>
<keyword evidence="1" id="KW-0732">Signal</keyword>
<sequence>MRIGLFIAFCLGSFPCFAETSAGFADLTDLSEAERPLALSIWYPSEGHATTAIGGNAVFLGEPAVPAAPLPTEPLPLIVVSHGGLRSAADSGAWLSSSIAKAGFIVAEINAPRPESASIAVNEVWRRPQDISRAVDRILSDANWGKLIDQDSISAVGFALGATAALSVAGAKLDVDHYMRSCDIEAPFAGPDCGWYASQRVTLTQTNQDGLAGLRHDPRITSAVAIEPEYLAVLDIALSDTKHLLVSLGNGDEIPNTASNISSVEVADSSAVDAFAACTDAGPSILEEDGDASICGPSKERREGIHQRVTKIVTSFLSGENK</sequence>
<reference evidence="2" key="2">
    <citation type="submission" date="2023-01" db="EMBL/GenBank/DDBJ databases">
        <title>Draft genome sequence of Sulfitobacter pacificus strain NBRC 109915.</title>
        <authorList>
            <person name="Sun Q."/>
            <person name="Mori K."/>
        </authorList>
    </citation>
    <scope>NUCLEOTIDE SEQUENCE</scope>
    <source>
        <strain evidence="2">NBRC 109915</strain>
    </source>
</reference>
<feature type="signal peptide" evidence="1">
    <location>
        <begin position="1"/>
        <end position="18"/>
    </location>
</feature>
<protein>
    <submittedName>
        <fullName evidence="2">Dienelactone hydrolase</fullName>
    </submittedName>
</protein>
<dbReference type="EMBL" id="BSNL01000001">
    <property type="protein sequence ID" value="GLQ27333.1"/>
    <property type="molecule type" value="Genomic_DNA"/>
</dbReference>
<proteinExistence type="predicted"/>
<gene>
    <name evidence="2" type="ORF">GCM10007927_21360</name>
</gene>
<keyword evidence="3" id="KW-1185">Reference proteome</keyword>
<feature type="chain" id="PRO_5045127506" evidence="1">
    <location>
        <begin position="19"/>
        <end position="322"/>
    </location>
</feature>
<reference evidence="2" key="1">
    <citation type="journal article" date="2014" name="Int. J. Syst. Evol. Microbiol.">
        <title>Complete genome of a new Firmicutes species belonging to the dominant human colonic microbiota ('Ruminococcus bicirculans') reveals two chromosomes and a selective capacity to utilize plant glucans.</title>
        <authorList>
            <consortium name="NISC Comparative Sequencing Program"/>
            <person name="Wegmann U."/>
            <person name="Louis P."/>
            <person name="Goesmann A."/>
            <person name="Henrissat B."/>
            <person name="Duncan S.H."/>
            <person name="Flint H.J."/>
        </authorList>
    </citation>
    <scope>NUCLEOTIDE SEQUENCE</scope>
    <source>
        <strain evidence="2">NBRC 109915</strain>
    </source>
</reference>
<dbReference type="Proteomes" id="UP001161388">
    <property type="component" value="Unassembled WGS sequence"/>
</dbReference>
<dbReference type="Gene3D" id="3.40.50.1820">
    <property type="entry name" value="alpha/beta hydrolase"/>
    <property type="match status" value="1"/>
</dbReference>
<dbReference type="InterPro" id="IPR029058">
    <property type="entry name" value="AB_hydrolase_fold"/>
</dbReference>
<dbReference type="SUPFAM" id="SSF53474">
    <property type="entry name" value="alpha/beta-Hydrolases"/>
    <property type="match status" value="1"/>
</dbReference>
<evidence type="ECO:0000313" key="3">
    <source>
        <dbReference type="Proteomes" id="UP001161388"/>
    </source>
</evidence>
<evidence type="ECO:0000313" key="2">
    <source>
        <dbReference type="EMBL" id="GLQ27333.1"/>
    </source>
</evidence>
<accession>A0ABQ5VJM8</accession>
<name>A0ABQ5VJM8_9RHOB</name>
<keyword evidence="2" id="KW-0378">Hydrolase</keyword>